<dbReference type="NCBIfam" id="TIGR04387">
    <property type="entry name" value="capsid_maj_N4"/>
    <property type="match status" value="1"/>
</dbReference>
<dbReference type="InterPro" id="IPR025267">
    <property type="entry name" value="ORF017-like"/>
</dbReference>
<evidence type="ECO:0008006" key="4">
    <source>
        <dbReference type="Google" id="ProtNLM"/>
    </source>
</evidence>
<keyword evidence="3" id="KW-1185">Reference proteome</keyword>
<dbReference type="EMBL" id="ADMB01000024">
    <property type="protein sequence ID" value="EHR38713.1"/>
    <property type="molecule type" value="Genomic_DNA"/>
</dbReference>
<organism evidence="2 3">
    <name type="scientific">Megamonas funiformis YIT 11815</name>
    <dbReference type="NCBI Taxonomy" id="742816"/>
    <lineage>
        <taxon>Bacteria</taxon>
        <taxon>Bacillati</taxon>
        <taxon>Bacillota</taxon>
        <taxon>Negativicutes</taxon>
        <taxon>Selenomonadales</taxon>
        <taxon>Selenomonadaceae</taxon>
        <taxon>Megamonas</taxon>
    </lineage>
</organism>
<comment type="caution">
    <text evidence="2">The sequence shown here is derived from an EMBL/GenBank/DDBJ whole genome shotgun (WGS) entry which is preliminary data.</text>
</comment>
<dbReference type="Proteomes" id="UP000005963">
    <property type="component" value="Unassembled WGS sequence"/>
</dbReference>
<sequence length="357" mass="39486">METTNTKQLLAVVAHTKKKPHCIKVNIQLFAIPVPTELRKQYWAEKTIMAAMNNIFFGKFTGTDANSIIQVDENLAKTKGDKAWFNLLLKLNGDPITGDNELEGNEQDLTYKAFGVTIDQKRWAVKSSGRMEEQKSTLKVYKDAKAALETQIAEWLDKELFKVLTANPTSNRVIYAGGKTSESAITTTDVFNTDIIGIAKRKAQMANPIIRTVNVEGGNYYVMVIDPYQARDLKKDEKWFNAQKDANIRGLKNPIFSGALGIWDKVVVHEAETCPRTKTGAESAMVGHALLLGPQAGVIARAAKPHWDEDTFDYNNKWGVALSQILGIAKTKYTLPTVGETDFATINIITSSADDAA</sequence>
<evidence type="ECO:0000313" key="3">
    <source>
        <dbReference type="Proteomes" id="UP000005963"/>
    </source>
</evidence>
<proteinExistence type="predicted"/>
<dbReference type="RefSeq" id="WP_008537735.1">
    <property type="nucleotide sequence ID" value="NZ_JH601090.1"/>
</dbReference>
<name>A0ABP2NLQ5_9FIRM</name>
<feature type="coiled-coil region" evidence="1">
    <location>
        <begin position="131"/>
        <end position="158"/>
    </location>
</feature>
<evidence type="ECO:0000313" key="2">
    <source>
        <dbReference type="EMBL" id="EHR38713.1"/>
    </source>
</evidence>
<reference evidence="2 3" key="1">
    <citation type="submission" date="2012-01" db="EMBL/GenBank/DDBJ databases">
        <title>The Genome Sequence of Megamonas funiformis YIT 11815.</title>
        <authorList>
            <consortium name="The Broad Institute Genome Sequencing Platform"/>
            <person name="Earl A."/>
            <person name="Ward D."/>
            <person name="Feldgarden M."/>
            <person name="Gevers D."/>
            <person name="Morotomi M."/>
            <person name="Young S.K."/>
            <person name="Zeng Q."/>
            <person name="Gargeya S."/>
            <person name="Fitzgerald M."/>
            <person name="Haas B."/>
            <person name="Abouelleil A."/>
            <person name="Alvarado L."/>
            <person name="Arachchi H.M."/>
            <person name="Berlin A."/>
            <person name="Chapman S.B."/>
            <person name="Gearin G."/>
            <person name="Goldberg J."/>
            <person name="Griggs A."/>
            <person name="Gujja S."/>
            <person name="Hansen M."/>
            <person name="Heiman D."/>
            <person name="Howarth C."/>
            <person name="Larimer J."/>
            <person name="Lui A."/>
            <person name="MacDonald P.J.P."/>
            <person name="McCowen C."/>
            <person name="Montmayeur A."/>
            <person name="Murphy C."/>
            <person name="Neiman D."/>
            <person name="Pearson M."/>
            <person name="Priest M."/>
            <person name="Roberts A."/>
            <person name="Saif S."/>
            <person name="Shea T."/>
            <person name="Sisk P."/>
            <person name="Stolte C."/>
            <person name="Sykes S."/>
            <person name="Wortman J."/>
            <person name="Nusbaum C."/>
            <person name="Birren B."/>
        </authorList>
    </citation>
    <scope>NUCLEOTIDE SEQUENCE [LARGE SCALE GENOMIC DNA]</scope>
    <source>
        <strain evidence="2 3">YIT 11815</strain>
    </source>
</reference>
<accession>A0ABP2NLQ5</accession>
<protein>
    <recommendedName>
        <fullName evidence="4">N4-gp56 family major capsid protein</fullName>
    </recommendedName>
</protein>
<dbReference type="GeneID" id="62778774"/>
<gene>
    <name evidence="2" type="ORF">HMPREF9454_00518</name>
</gene>
<evidence type="ECO:0000256" key="1">
    <source>
        <dbReference type="SAM" id="Coils"/>
    </source>
</evidence>
<keyword evidence="1" id="KW-0175">Coiled coil</keyword>
<dbReference type="Pfam" id="PF13252">
    <property type="entry name" value="Phage_capsid_3"/>
    <property type="match status" value="2"/>
</dbReference>